<dbReference type="STRING" id="1437603.GCA_000771525_00490"/>
<evidence type="ECO:0000313" key="1">
    <source>
        <dbReference type="EMBL" id="KFI80280.1"/>
    </source>
</evidence>
<dbReference type="RefSeq" id="WP_033513471.1">
    <property type="nucleotide sequence ID" value="NZ_JDUO01000015.1"/>
</dbReference>
<dbReference type="AlphaFoldDB" id="A0A087CAI0"/>
<sequence>MSIFQPSFDGIAPVTDIELDRAFDVYETDEKYLAMVGSANTIPDYQPRQEALKQASRYALRKAINNVLKGRES</sequence>
<evidence type="ECO:0000313" key="2">
    <source>
        <dbReference type="Proteomes" id="UP000029082"/>
    </source>
</evidence>
<keyword evidence="2" id="KW-1185">Reference proteome</keyword>
<comment type="caution">
    <text evidence="1">The sequence shown here is derived from an EMBL/GenBank/DDBJ whole genome shotgun (WGS) entry which is preliminary data.</text>
</comment>
<dbReference type="EMBL" id="JGZE01000001">
    <property type="protein sequence ID" value="KFI80280.1"/>
    <property type="molecule type" value="Genomic_DNA"/>
</dbReference>
<name>A0A087CAI0_9BIFI</name>
<accession>A0A087CAI0</accession>
<organism evidence="1 2">
    <name type="scientific">Bifidobacterium mongoliense DSM 21395</name>
    <dbReference type="NCBI Taxonomy" id="1437603"/>
    <lineage>
        <taxon>Bacteria</taxon>
        <taxon>Bacillati</taxon>
        <taxon>Actinomycetota</taxon>
        <taxon>Actinomycetes</taxon>
        <taxon>Bifidobacteriales</taxon>
        <taxon>Bifidobacteriaceae</taxon>
        <taxon>Bifidobacterium</taxon>
    </lineage>
</organism>
<dbReference type="GeneID" id="93095013"/>
<dbReference type="Proteomes" id="UP000029082">
    <property type="component" value="Unassembled WGS sequence"/>
</dbReference>
<proteinExistence type="predicted"/>
<reference evidence="1 2" key="1">
    <citation type="submission" date="2014-03" db="EMBL/GenBank/DDBJ databases">
        <title>Genomics of Bifidobacteria.</title>
        <authorList>
            <person name="Ventura M."/>
            <person name="Milani C."/>
            <person name="Lugli G.A."/>
        </authorList>
    </citation>
    <scope>NUCLEOTIDE SEQUENCE [LARGE SCALE GENOMIC DNA]</scope>
    <source>
        <strain evidence="1 2">DSM 21395</strain>
    </source>
</reference>
<protein>
    <submittedName>
        <fullName evidence="1">Uncharacterized protein</fullName>
    </submittedName>
</protein>
<gene>
    <name evidence="1" type="ORF">BMON_0152</name>
</gene>